<dbReference type="RefSeq" id="WP_208813326.1">
    <property type="nucleotide sequence ID" value="NZ_WVUH01000066.1"/>
</dbReference>
<dbReference type="Proteomes" id="UP000823521">
    <property type="component" value="Unassembled WGS sequence"/>
</dbReference>
<feature type="compositionally biased region" description="Basic residues" evidence="1">
    <location>
        <begin position="107"/>
        <end position="116"/>
    </location>
</feature>
<dbReference type="EMBL" id="WVUH01000066">
    <property type="protein sequence ID" value="MBO4206425.1"/>
    <property type="molecule type" value="Genomic_DNA"/>
</dbReference>
<organism evidence="2 3">
    <name type="scientific">Micromonospora echinofusca</name>
    <dbReference type="NCBI Taxonomy" id="47858"/>
    <lineage>
        <taxon>Bacteria</taxon>
        <taxon>Bacillati</taxon>
        <taxon>Actinomycetota</taxon>
        <taxon>Actinomycetes</taxon>
        <taxon>Micromonosporales</taxon>
        <taxon>Micromonosporaceae</taxon>
        <taxon>Micromonospora</taxon>
    </lineage>
</organism>
<evidence type="ECO:0000313" key="3">
    <source>
        <dbReference type="Proteomes" id="UP000823521"/>
    </source>
</evidence>
<feature type="region of interest" description="Disordered" evidence="1">
    <location>
        <begin position="1"/>
        <end position="25"/>
    </location>
</feature>
<gene>
    <name evidence="2" type="ORF">GSF22_10455</name>
</gene>
<sequence length="116" mass="11974">MGKHSRTATDGSTPRQSREAASEHLGTGYWSVDDCAWPTVQPDLPGHLVDLLAPPIVVGVAPVAAPSRLSFPGPAVPVPARSRPGPVPAARLRPVGPPPVPAPTSPGRHRRPGDPA</sequence>
<accession>A0ABS3VPF2</accession>
<feature type="compositionally biased region" description="Pro residues" evidence="1">
    <location>
        <begin position="95"/>
        <end position="104"/>
    </location>
</feature>
<protein>
    <submittedName>
        <fullName evidence="2">Uncharacterized protein</fullName>
    </submittedName>
</protein>
<name>A0ABS3VPF2_MICEH</name>
<reference evidence="2 3" key="1">
    <citation type="submission" date="2019-12" db="EMBL/GenBank/DDBJ databases">
        <title>Whole genome sequencing of endophytic Actinobacterium Micromonospora sp. MPMI6T.</title>
        <authorList>
            <person name="Evv R."/>
            <person name="Podile A.R."/>
        </authorList>
    </citation>
    <scope>NUCLEOTIDE SEQUENCE [LARGE SCALE GENOMIC DNA]</scope>
    <source>
        <strain evidence="2 3">MPMI6</strain>
    </source>
</reference>
<evidence type="ECO:0000256" key="1">
    <source>
        <dbReference type="SAM" id="MobiDB-lite"/>
    </source>
</evidence>
<comment type="caution">
    <text evidence="2">The sequence shown here is derived from an EMBL/GenBank/DDBJ whole genome shotgun (WGS) entry which is preliminary data.</text>
</comment>
<evidence type="ECO:0000313" key="2">
    <source>
        <dbReference type="EMBL" id="MBO4206425.1"/>
    </source>
</evidence>
<keyword evidence="3" id="KW-1185">Reference proteome</keyword>
<proteinExistence type="predicted"/>
<feature type="region of interest" description="Disordered" evidence="1">
    <location>
        <begin position="67"/>
        <end position="116"/>
    </location>
</feature>